<evidence type="ECO:0000256" key="3">
    <source>
        <dbReference type="ARBA" id="ARBA00022473"/>
    </source>
</evidence>
<protein>
    <recommendedName>
        <fullName evidence="9">Noggin</fullName>
    </recommendedName>
</protein>
<gene>
    <name evidence="8" type="ORF">g.8809</name>
</gene>
<sequence length="255" mass="29410">MILLWYLAFTAVALVLCEVNVDNTGLIASPAQLLDPDNPLIDQLPLKFWENSRNSPLKPRRKDLHEPTLLNLLGQDFDSHWMKSCHLQDTKDAEVESDRKTVRALRALVNSSSSGKADQLQLPEGLPAEYRELVKNWLVKRATCPIRFVWDDLGPYFWPRWLRRGECAGNSTCSWPPGMSCVPGGARHLQVLRWHCRVRKNQGRKKKSQNNVWGMTTDKKSQEEANSRRKKRRKYRCLWIKVPYPVPEDCVCACS</sequence>
<organism evidence="8">
    <name type="scientific">Clastoptera arizonana</name>
    <name type="common">Arizona spittle bug</name>
    <dbReference type="NCBI Taxonomy" id="38151"/>
    <lineage>
        <taxon>Eukaryota</taxon>
        <taxon>Metazoa</taxon>
        <taxon>Ecdysozoa</taxon>
        <taxon>Arthropoda</taxon>
        <taxon>Hexapoda</taxon>
        <taxon>Insecta</taxon>
        <taxon>Pterygota</taxon>
        <taxon>Neoptera</taxon>
        <taxon>Paraneoptera</taxon>
        <taxon>Hemiptera</taxon>
        <taxon>Auchenorrhyncha</taxon>
        <taxon>Cercopoidea</taxon>
        <taxon>Clastopteridae</taxon>
        <taxon>Clastoptera</taxon>
    </lineage>
</organism>
<dbReference type="GO" id="GO:0045596">
    <property type="term" value="P:negative regulation of cell differentiation"/>
    <property type="evidence" value="ECO:0007669"/>
    <property type="project" value="InterPro"/>
</dbReference>
<comment type="subcellular location">
    <subcellularLocation>
        <location evidence="1">Secreted</location>
    </subcellularLocation>
</comment>
<feature type="region of interest" description="Disordered" evidence="6">
    <location>
        <begin position="200"/>
        <end position="227"/>
    </location>
</feature>
<dbReference type="AlphaFoldDB" id="A0A1B6D1N5"/>
<feature type="compositionally biased region" description="Basic and acidic residues" evidence="6">
    <location>
        <begin position="217"/>
        <end position="227"/>
    </location>
</feature>
<dbReference type="PANTHER" id="PTHR10494:SF6">
    <property type="entry name" value="NOGGIN"/>
    <property type="match status" value="1"/>
</dbReference>
<keyword evidence="3" id="KW-0217">Developmental protein</keyword>
<keyword evidence="4" id="KW-0964">Secreted</keyword>
<evidence type="ECO:0008006" key="9">
    <source>
        <dbReference type="Google" id="ProtNLM"/>
    </source>
</evidence>
<evidence type="ECO:0000256" key="5">
    <source>
        <dbReference type="ARBA" id="ARBA00022729"/>
    </source>
</evidence>
<reference evidence="8" key="1">
    <citation type="submission" date="2015-12" db="EMBL/GenBank/DDBJ databases">
        <title>De novo transcriptome assembly of four potential Pierce s Disease insect vectors from Arizona vineyards.</title>
        <authorList>
            <person name="Tassone E.E."/>
        </authorList>
    </citation>
    <scope>NUCLEOTIDE SEQUENCE</scope>
</reference>
<name>A0A1B6D1N5_9HEMI</name>
<dbReference type="EMBL" id="GEDC01017708">
    <property type="protein sequence ID" value="JAS19590.1"/>
    <property type="molecule type" value="Transcribed_RNA"/>
</dbReference>
<dbReference type="InterPro" id="IPR029034">
    <property type="entry name" value="Cystine-knot_cytokine"/>
</dbReference>
<evidence type="ECO:0000256" key="7">
    <source>
        <dbReference type="SAM" id="SignalP"/>
    </source>
</evidence>
<dbReference type="GO" id="GO:0005615">
    <property type="term" value="C:extracellular space"/>
    <property type="evidence" value="ECO:0007669"/>
    <property type="project" value="TreeGrafter"/>
</dbReference>
<evidence type="ECO:0000256" key="4">
    <source>
        <dbReference type="ARBA" id="ARBA00022525"/>
    </source>
</evidence>
<keyword evidence="5 7" id="KW-0732">Signal</keyword>
<feature type="signal peptide" evidence="7">
    <location>
        <begin position="1"/>
        <end position="17"/>
    </location>
</feature>
<proteinExistence type="inferred from homology"/>
<feature type="chain" id="PRO_5008580998" description="Noggin" evidence="7">
    <location>
        <begin position="18"/>
        <end position="255"/>
    </location>
</feature>
<evidence type="ECO:0000256" key="2">
    <source>
        <dbReference type="ARBA" id="ARBA00007480"/>
    </source>
</evidence>
<dbReference type="PANTHER" id="PTHR10494">
    <property type="entry name" value="BONE MORPHOGENETIC PROTEIN INHIBITOR, NOGGIN"/>
    <property type="match status" value="1"/>
</dbReference>
<dbReference type="SUPFAM" id="SSF57501">
    <property type="entry name" value="Cystine-knot cytokines"/>
    <property type="match status" value="1"/>
</dbReference>
<dbReference type="Gene3D" id="2.10.90.10">
    <property type="entry name" value="Cystine-knot cytokines"/>
    <property type="match status" value="1"/>
</dbReference>
<dbReference type="GO" id="GO:0009953">
    <property type="term" value="P:dorsal/ventral pattern formation"/>
    <property type="evidence" value="ECO:0007669"/>
    <property type="project" value="TreeGrafter"/>
</dbReference>
<evidence type="ECO:0000313" key="8">
    <source>
        <dbReference type="EMBL" id="JAS19590.1"/>
    </source>
</evidence>
<evidence type="ECO:0000256" key="1">
    <source>
        <dbReference type="ARBA" id="ARBA00004613"/>
    </source>
</evidence>
<comment type="similarity">
    <text evidence="2">Belongs to the noggin family.</text>
</comment>
<dbReference type="Pfam" id="PF05806">
    <property type="entry name" value="Noggin"/>
    <property type="match status" value="1"/>
</dbReference>
<dbReference type="InterPro" id="IPR008717">
    <property type="entry name" value="Noggin"/>
</dbReference>
<dbReference type="GO" id="GO:0030514">
    <property type="term" value="P:negative regulation of BMP signaling pathway"/>
    <property type="evidence" value="ECO:0007669"/>
    <property type="project" value="InterPro"/>
</dbReference>
<accession>A0A1B6D1N5</accession>
<evidence type="ECO:0000256" key="6">
    <source>
        <dbReference type="SAM" id="MobiDB-lite"/>
    </source>
</evidence>